<protein>
    <recommendedName>
        <fullName evidence="1">Rhodanese domain-containing protein</fullName>
    </recommendedName>
</protein>
<dbReference type="PROSITE" id="PS50206">
    <property type="entry name" value="RHODANESE_3"/>
    <property type="match status" value="1"/>
</dbReference>
<dbReference type="EMBL" id="HBIW01017452">
    <property type="protein sequence ID" value="CAE0699609.1"/>
    <property type="molecule type" value="Transcribed_RNA"/>
</dbReference>
<dbReference type="CDD" id="cd00158">
    <property type="entry name" value="RHOD"/>
    <property type="match status" value="1"/>
</dbReference>
<organism evidence="2">
    <name type="scientific">Pelagomonas calceolata</name>
    <dbReference type="NCBI Taxonomy" id="35677"/>
    <lineage>
        <taxon>Eukaryota</taxon>
        <taxon>Sar</taxon>
        <taxon>Stramenopiles</taxon>
        <taxon>Ochrophyta</taxon>
        <taxon>Pelagophyceae</taxon>
        <taxon>Pelagomonadales</taxon>
        <taxon>Pelagomonadaceae</taxon>
        <taxon>Pelagomonas</taxon>
    </lineage>
</organism>
<evidence type="ECO:0000313" key="2">
    <source>
        <dbReference type="EMBL" id="CAE0699609.1"/>
    </source>
</evidence>
<sequence>MPNDPSDVAYDDGWEALLETATLVDVRGAGELEADGSLPDALHIPLRMGDAPGAWVAAATARLPDKNAPILCFCAVGGRSRRAAEALRGAGYTNVKNAGGFLSVGDTRSGARYV</sequence>
<dbReference type="Pfam" id="PF00581">
    <property type="entry name" value="Rhodanese"/>
    <property type="match status" value="1"/>
</dbReference>
<accession>A0A7S3ZZY4</accession>
<dbReference type="InterPro" id="IPR050229">
    <property type="entry name" value="GlpE_sulfurtransferase"/>
</dbReference>
<dbReference type="Gene3D" id="3.40.250.10">
    <property type="entry name" value="Rhodanese-like domain"/>
    <property type="match status" value="1"/>
</dbReference>
<dbReference type="SMART" id="SM00450">
    <property type="entry name" value="RHOD"/>
    <property type="match status" value="1"/>
</dbReference>
<name>A0A7S3ZZY4_9STRA</name>
<reference evidence="2" key="1">
    <citation type="submission" date="2021-01" db="EMBL/GenBank/DDBJ databases">
        <authorList>
            <person name="Corre E."/>
            <person name="Pelletier E."/>
            <person name="Niang G."/>
            <person name="Scheremetjew M."/>
            <person name="Finn R."/>
            <person name="Kale V."/>
            <person name="Holt S."/>
            <person name="Cochrane G."/>
            <person name="Meng A."/>
            <person name="Brown T."/>
            <person name="Cohen L."/>
        </authorList>
    </citation>
    <scope>NUCLEOTIDE SEQUENCE</scope>
    <source>
        <strain evidence="2">CCMP1756</strain>
    </source>
</reference>
<dbReference type="PANTHER" id="PTHR43031">
    <property type="entry name" value="FAD-DEPENDENT OXIDOREDUCTASE"/>
    <property type="match status" value="1"/>
</dbReference>
<dbReference type="AlphaFoldDB" id="A0A7S3ZZY4"/>
<proteinExistence type="predicted"/>
<feature type="domain" description="Rhodanese" evidence="1">
    <location>
        <begin position="17"/>
        <end position="110"/>
    </location>
</feature>
<dbReference type="InterPro" id="IPR036873">
    <property type="entry name" value="Rhodanese-like_dom_sf"/>
</dbReference>
<dbReference type="SUPFAM" id="SSF52821">
    <property type="entry name" value="Rhodanese/Cell cycle control phosphatase"/>
    <property type="match status" value="1"/>
</dbReference>
<evidence type="ECO:0000259" key="1">
    <source>
        <dbReference type="PROSITE" id="PS50206"/>
    </source>
</evidence>
<dbReference type="InterPro" id="IPR001763">
    <property type="entry name" value="Rhodanese-like_dom"/>
</dbReference>
<gene>
    <name evidence="2" type="ORF">PCAL00307_LOCUS15045</name>
</gene>
<dbReference type="PANTHER" id="PTHR43031:SF16">
    <property type="entry name" value="OXIDOREDUCTASE"/>
    <property type="match status" value="1"/>
</dbReference>